<dbReference type="InterPro" id="IPR017643">
    <property type="entry name" value="Hydroxypyruvate_isomerase"/>
</dbReference>
<evidence type="ECO:0000256" key="2">
    <source>
        <dbReference type="PIRNR" id="PIRNR006241"/>
    </source>
</evidence>
<dbReference type="GO" id="GO:0008903">
    <property type="term" value="F:hydroxypyruvate isomerase activity"/>
    <property type="evidence" value="ECO:0007669"/>
    <property type="project" value="UniProtKB-EC"/>
</dbReference>
<dbReference type="InterPro" id="IPR026040">
    <property type="entry name" value="HyI-like"/>
</dbReference>
<name>A0A6V8LQL8_9BACT</name>
<dbReference type="NCBIfam" id="NF043033">
    <property type="entry name" value="OxoTetrIsom"/>
    <property type="match status" value="1"/>
</dbReference>
<accession>A0A6V8LQL8</accession>
<dbReference type="Proteomes" id="UP000494245">
    <property type="component" value="Unassembled WGS sequence"/>
</dbReference>
<reference evidence="5 6" key="2">
    <citation type="submission" date="2020-05" db="EMBL/GenBank/DDBJ databases">
        <title>Draft genome sequence of Desulfovibrio sp. strainFSS-1.</title>
        <authorList>
            <person name="Shimoshige H."/>
            <person name="Kobayashi H."/>
            <person name="Maekawa T."/>
        </authorList>
    </citation>
    <scope>NUCLEOTIDE SEQUENCE [LARGE SCALE GENOMIC DNA]</scope>
    <source>
        <strain evidence="5 6">SIID29052-01</strain>
    </source>
</reference>
<organism evidence="5 6">
    <name type="scientific">Fundidesulfovibrio magnetotacticus</name>
    <dbReference type="NCBI Taxonomy" id="2730080"/>
    <lineage>
        <taxon>Bacteria</taxon>
        <taxon>Pseudomonadati</taxon>
        <taxon>Thermodesulfobacteriota</taxon>
        <taxon>Desulfovibrionia</taxon>
        <taxon>Desulfovibrionales</taxon>
        <taxon>Desulfovibrionaceae</taxon>
        <taxon>Fundidesulfovibrio</taxon>
    </lineage>
</organism>
<sequence>MPRFSANLTMLYTESPFEERFALAARSGFKAVEYLFPYPYEPERLAGLLRDNGLTQALFNLPAGDWATGDRGIAADPARKAEFRQGVERAVEYAQALGVTRVNCLAGKLPPGVSCEAAWDALAENAAHAADALAAVGASLLVEFINRKDIPGFFLHGTAQVLRLIDAVGRPNVFLQYDVYHAQREEGELTATLRANLERIGHVQIADNPGRHQPGTGEIDYRFLLAELDRMGYTGHVGLEYVPAPDTAGSLGWIAEYGYTP</sequence>
<evidence type="ECO:0000313" key="6">
    <source>
        <dbReference type="Proteomes" id="UP000494245"/>
    </source>
</evidence>
<dbReference type="AlphaFoldDB" id="A0A6V8LQL8"/>
<reference evidence="5 6" key="1">
    <citation type="submission" date="2020-04" db="EMBL/GenBank/DDBJ databases">
        <authorList>
            <consortium name="Desulfovibrio sp. FSS-1 genome sequencing consortium"/>
            <person name="Shimoshige H."/>
            <person name="Kobayashi H."/>
            <person name="Maekawa T."/>
        </authorList>
    </citation>
    <scope>NUCLEOTIDE SEQUENCE [LARGE SCALE GENOMIC DNA]</scope>
    <source>
        <strain evidence="5 6">SIID29052-01</strain>
    </source>
</reference>
<dbReference type="GO" id="GO:0046487">
    <property type="term" value="P:glyoxylate metabolic process"/>
    <property type="evidence" value="ECO:0007669"/>
    <property type="project" value="TreeGrafter"/>
</dbReference>
<dbReference type="NCBIfam" id="TIGR03234">
    <property type="entry name" value="OH-pyruv-isom"/>
    <property type="match status" value="1"/>
</dbReference>
<dbReference type="Gene3D" id="3.20.20.150">
    <property type="entry name" value="Divalent-metal-dependent TIM barrel enzymes"/>
    <property type="match status" value="1"/>
</dbReference>
<evidence type="ECO:0000259" key="4">
    <source>
        <dbReference type="Pfam" id="PF01261"/>
    </source>
</evidence>
<dbReference type="PANTHER" id="PTHR43489:SF13">
    <property type="entry name" value="HYDROXYPYRUVATE ISOMERASE"/>
    <property type="match status" value="1"/>
</dbReference>
<dbReference type="InterPro" id="IPR036237">
    <property type="entry name" value="Xyl_isomerase-like_sf"/>
</dbReference>
<dbReference type="InterPro" id="IPR053398">
    <property type="entry name" value="HPT_OtnI_isomerases"/>
</dbReference>
<dbReference type="InterPro" id="IPR013022">
    <property type="entry name" value="Xyl_isomerase-like_TIM-brl"/>
</dbReference>
<dbReference type="PANTHER" id="PTHR43489">
    <property type="entry name" value="ISOMERASE"/>
    <property type="match status" value="1"/>
</dbReference>
<dbReference type="InterPro" id="IPR050417">
    <property type="entry name" value="Sugar_Epim/Isomerase"/>
</dbReference>
<dbReference type="SUPFAM" id="SSF51658">
    <property type="entry name" value="Xylose isomerase-like"/>
    <property type="match status" value="1"/>
</dbReference>
<keyword evidence="6" id="KW-1185">Reference proteome</keyword>
<dbReference type="EC" id="5.3.1.22" evidence="5"/>
<dbReference type="RefSeq" id="WP_173081317.1">
    <property type="nucleotide sequence ID" value="NZ_BLTE01000002.1"/>
</dbReference>
<evidence type="ECO:0000256" key="1">
    <source>
        <dbReference type="ARBA" id="ARBA00023235"/>
    </source>
</evidence>
<keyword evidence="5" id="KW-0670">Pyruvate</keyword>
<dbReference type="PIRSF" id="PIRSF006241">
    <property type="entry name" value="HyI"/>
    <property type="match status" value="1"/>
</dbReference>
<feature type="active site" description="Proton donor/acceptor" evidence="3">
    <location>
        <position position="143"/>
    </location>
</feature>
<gene>
    <name evidence="5" type="primary">hyi</name>
    <name evidence="5" type="ORF">NNJEOMEG_00679</name>
</gene>
<evidence type="ECO:0000256" key="3">
    <source>
        <dbReference type="PIRSR" id="PIRSR006241-50"/>
    </source>
</evidence>
<feature type="active site" description="Proton donor/acceptor" evidence="3">
    <location>
        <position position="240"/>
    </location>
</feature>
<dbReference type="EMBL" id="BLTE01000002">
    <property type="protein sequence ID" value="GFK92851.1"/>
    <property type="molecule type" value="Genomic_DNA"/>
</dbReference>
<feature type="domain" description="Xylose isomerase-like TIM barrel" evidence="4">
    <location>
        <begin position="21"/>
        <end position="256"/>
    </location>
</feature>
<comment type="caution">
    <text evidence="5">The sequence shown here is derived from an EMBL/GenBank/DDBJ whole genome shotgun (WGS) entry which is preliminary data.</text>
</comment>
<comment type="similarity">
    <text evidence="2">Belongs to the hyi family.</text>
</comment>
<proteinExistence type="inferred from homology"/>
<keyword evidence="1 2" id="KW-0413">Isomerase</keyword>
<dbReference type="Pfam" id="PF01261">
    <property type="entry name" value="AP_endonuc_2"/>
    <property type="match status" value="1"/>
</dbReference>
<protein>
    <submittedName>
        <fullName evidence="5">Hydroxypyruvate isomerase</fullName>
        <ecNumber evidence="5">5.3.1.22</ecNumber>
    </submittedName>
</protein>
<dbReference type="FunFam" id="3.20.20.150:FF:000007">
    <property type="entry name" value="Hydroxypyruvate isomerase"/>
    <property type="match status" value="1"/>
</dbReference>
<evidence type="ECO:0000313" key="5">
    <source>
        <dbReference type="EMBL" id="GFK92851.1"/>
    </source>
</evidence>